<dbReference type="EMBL" id="CP053452">
    <property type="protein sequence ID" value="QJW98683.1"/>
    <property type="molecule type" value="Genomic_DNA"/>
</dbReference>
<keyword evidence="2" id="KW-1185">Reference proteome</keyword>
<dbReference type="KEGG" id="ftj:FTUN_6278"/>
<organism evidence="1 2">
    <name type="scientific">Frigoriglobus tundricola</name>
    <dbReference type="NCBI Taxonomy" id="2774151"/>
    <lineage>
        <taxon>Bacteria</taxon>
        <taxon>Pseudomonadati</taxon>
        <taxon>Planctomycetota</taxon>
        <taxon>Planctomycetia</taxon>
        <taxon>Gemmatales</taxon>
        <taxon>Gemmataceae</taxon>
        <taxon>Frigoriglobus</taxon>
    </lineage>
</organism>
<dbReference type="AlphaFoldDB" id="A0A6M5YZM5"/>
<evidence type="ECO:0000313" key="2">
    <source>
        <dbReference type="Proteomes" id="UP000503447"/>
    </source>
</evidence>
<sequence>MAQSVADGQLPTAPAALYTVPAAPAQLSYQATVNCFNTSASLMQTVVITATRAATGNTRTIHRAVLAPNEKLVVQGIPVATGDSLNGYTTTVAAVDYVVTTTGTDVPLTGTSFDANGAIKQVNSGIAGNQAVSGNLTVQGLIYESGAVVAPYSGGGQANATQLASEINKVTASVAASAPYDSLKLPASAAGLDIIVVNTSPNSIQVFGSGADTINAQTATVGVTQMAQSVALYTCAAAGTWQTEGIGGGYSASFQTVSNVSGLTAHAGGGQGTATALTAMNNRVTTVATTGDSVILPTNFPGMVIGVFNAGANACNVFPDTGSNINGASANAAYALASGKNAVFYCLASGVWHAISGT</sequence>
<accession>A0A6M5YZM5</accession>
<gene>
    <name evidence="1" type="ORF">FTUN_6278</name>
</gene>
<name>A0A6M5YZM5_9BACT</name>
<dbReference type="Proteomes" id="UP000503447">
    <property type="component" value="Chromosome"/>
</dbReference>
<evidence type="ECO:0000313" key="1">
    <source>
        <dbReference type="EMBL" id="QJW98683.1"/>
    </source>
</evidence>
<protein>
    <submittedName>
        <fullName evidence="1">Uncharacterized protein</fullName>
    </submittedName>
</protein>
<dbReference type="RefSeq" id="WP_171473799.1">
    <property type="nucleotide sequence ID" value="NZ_CP053452.2"/>
</dbReference>
<reference evidence="2" key="1">
    <citation type="submission" date="2020-05" db="EMBL/GenBank/DDBJ databases">
        <title>Frigoriglobus tundricola gen. nov., sp. nov., a psychrotolerant cellulolytic planctomycete of the family Gemmataceae with two divergent copies of 16S rRNA gene.</title>
        <authorList>
            <person name="Kulichevskaya I.S."/>
            <person name="Ivanova A.A."/>
            <person name="Naumoff D.G."/>
            <person name="Beletsky A.V."/>
            <person name="Rijpstra W.I.C."/>
            <person name="Sinninghe Damste J.S."/>
            <person name="Mardanov A.V."/>
            <person name="Ravin N.V."/>
            <person name="Dedysh S.N."/>
        </authorList>
    </citation>
    <scope>NUCLEOTIDE SEQUENCE [LARGE SCALE GENOMIC DNA]</scope>
    <source>
        <strain evidence="2">PL17</strain>
    </source>
</reference>
<proteinExistence type="predicted"/>